<dbReference type="Gene3D" id="3.30.530.20">
    <property type="match status" value="1"/>
</dbReference>
<dbReference type="STRING" id="684552.SAMN04489719_1615"/>
<evidence type="ECO:0000313" key="1">
    <source>
        <dbReference type="EMBL" id="SDS13285.1"/>
    </source>
</evidence>
<accession>A0A1H1PQA3</accession>
<dbReference type="SUPFAM" id="SSF55961">
    <property type="entry name" value="Bet v1-like"/>
    <property type="match status" value="1"/>
</dbReference>
<gene>
    <name evidence="1" type="ORF">SAMN04489719_1615</name>
</gene>
<proteinExistence type="predicted"/>
<reference evidence="2" key="1">
    <citation type="submission" date="2016-10" db="EMBL/GenBank/DDBJ databases">
        <authorList>
            <person name="Varghese N."/>
            <person name="Submissions S."/>
        </authorList>
    </citation>
    <scope>NUCLEOTIDE SEQUENCE [LARGE SCALE GENOMIC DNA]</scope>
    <source>
        <strain evidence="2">DSM 22965</strain>
    </source>
</reference>
<sequence>MDAMRTHYRFGSTWIVPSSTEAVRALLEDVRGYGAWWPGVRVVEDVSSATRRAARLEVRAPIGYRIRITIIESLTADDELRVLMRGDLHGWCMWRMVPVRGGTRVAFAQEVEAQSRPLRLASPVFHHMLAAQHERIMQAAETGMRRALGEVPADPA</sequence>
<dbReference type="InterPro" id="IPR023393">
    <property type="entry name" value="START-like_dom_sf"/>
</dbReference>
<evidence type="ECO:0000313" key="2">
    <source>
        <dbReference type="Proteomes" id="UP000199649"/>
    </source>
</evidence>
<dbReference type="AlphaFoldDB" id="A0A1H1PQA3"/>
<keyword evidence="2" id="KW-1185">Reference proteome</keyword>
<organism evidence="1 2">
    <name type="scientific">Agrococcus carbonis</name>
    <dbReference type="NCBI Taxonomy" id="684552"/>
    <lineage>
        <taxon>Bacteria</taxon>
        <taxon>Bacillati</taxon>
        <taxon>Actinomycetota</taxon>
        <taxon>Actinomycetes</taxon>
        <taxon>Micrococcales</taxon>
        <taxon>Microbacteriaceae</taxon>
        <taxon>Agrococcus</taxon>
    </lineage>
</organism>
<protein>
    <submittedName>
        <fullName evidence="1">Polyketide cyclase / dehydrase and lipid transport</fullName>
    </submittedName>
</protein>
<name>A0A1H1PQA3_9MICO</name>
<dbReference type="Proteomes" id="UP000199649">
    <property type="component" value="Chromosome I"/>
</dbReference>
<dbReference type="EMBL" id="LT629734">
    <property type="protein sequence ID" value="SDS13285.1"/>
    <property type="molecule type" value="Genomic_DNA"/>
</dbReference>